<evidence type="ECO:0000313" key="11">
    <source>
        <dbReference type="Proteomes" id="UP000287502"/>
    </source>
</evidence>
<dbReference type="EMBL" id="CP035108">
    <property type="protein sequence ID" value="QAR32584.1"/>
    <property type="molecule type" value="Genomic_DNA"/>
</dbReference>
<dbReference type="InterPro" id="IPR036388">
    <property type="entry name" value="WH-like_DNA-bd_sf"/>
</dbReference>
<feature type="domain" description="Response regulatory" evidence="8">
    <location>
        <begin position="2"/>
        <end position="117"/>
    </location>
</feature>
<dbReference type="Proteomes" id="UP000287502">
    <property type="component" value="Chromosome"/>
</dbReference>
<dbReference type="Pfam" id="PF00072">
    <property type="entry name" value="Response_reg"/>
    <property type="match status" value="1"/>
</dbReference>
<evidence type="ECO:0000313" key="10">
    <source>
        <dbReference type="EMBL" id="QAR32584.1"/>
    </source>
</evidence>
<keyword evidence="1 6" id="KW-0597">Phosphoprotein</keyword>
<feature type="modified residue" description="4-aspartylphosphate" evidence="6">
    <location>
        <position position="51"/>
    </location>
</feature>
<sequence length="231" mass="26100">MRLLLIEDDSDLAENVIDYFEMQGWSVDYAITGEAGLQFAQENHYDALILDINLPGINGFEVCRLLRRKLRLNMPVIMLTARTMLNDKLDGFESGTDDYLPKPFELAELKVRLEAAVRRTKHSVAGVFEVGGLSLDPENGCVTRGGKIIDLPGVCFTILRKLMEAHPGIVSKEELEYAIWKDQPPQTNALKAHFYTLRQLVDKPFDKELLHTVRGRGYKIAEEVPEEPDAV</sequence>
<evidence type="ECO:0000256" key="3">
    <source>
        <dbReference type="ARBA" id="ARBA00023015"/>
    </source>
</evidence>
<dbReference type="SUPFAM" id="SSF52172">
    <property type="entry name" value="CheY-like"/>
    <property type="match status" value="1"/>
</dbReference>
<gene>
    <name evidence="10" type="ORF">EP073_03935</name>
</gene>
<dbReference type="InterPro" id="IPR011006">
    <property type="entry name" value="CheY-like_superfamily"/>
</dbReference>
<dbReference type="InterPro" id="IPR039420">
    <property type="entry name" value="WalR-like"/>
</dbReference>
<accession>A0A410JWP3</accession>
<evidence type="ECO:0000259" key="9">
    <source>
        <dbReference type="PROSITE" id="PS51755"/>
    </source>
</evidence>
<evidence type="ECO:0000259" key="8">
    <source>
        <dbReference type="PROSITE" id="PS50110"/>
    </source>
</evidence>
<proteinExistence type="predicted"/>
<evidence type="ECO:0000256" key="1">
    <source>
        <dbReference type="ARBA" id="ARBA00022553"/>
    </source>
</evidence>
<dbReference type="RefSeq" id="WP_128465871.1">
    <property type="nucleotide sequence ID" value="NZ_CP035108.1"/>
</dbReference>
<dbReference type="Gene3D" id="3.40.50.2300">
    <property type="match status" value="1"/>
</dbReference>
<organism evidence="10 11">
    <name type="scientific">Geovibrio thiophilus</name>
    <dbReference type="NCBI Taxonomy" id="139438"/>
    <lineage>
        <taxon>Bacteria</taxon>
        <taxon>Pseudomonadati</taxon>
        <taxon>Deferribacterota</taxon>
        <taxon>Deferribacteres</taxon>
        <taxon>Deferribacterales</taxon>
        <taxon>Geovibrionaceae</taxon>
        <taxon>Geovibrio</taxon>
    </lineage>
</organism>
<name>A0A410JWP3_9BACT</name>
<dbReference type="GO" id="GO:0005829">
    <property type="term" value="C:cytosol"/>
    <property type="evidence" value="ECO:0007669"/>
    <property type="project" value="TreeGrafter"/>
</dbReference>
<dbReference type="FunFam" id="3.40.50.2300:FF:000001">
    <property type="entry name" value="DNA-binding response regulator PhoB"/>
    <property type="match status" value="1"/>
</dbReference>
<dbReference type="Gene3D" id="1.10.10.10">
    <property type="entry name" value="Winged helix-like DNA-binding domain superfamily/Winged helix DNA-binding domain"/>
    <property type="match status" value="1"/>
</dbReference>
<dbReference type="GO" id="GO:0032993">
    <property type="term" value="C:protein-DNA complex"/>
    <property type="evidence" value="ECO:0007669"/>
    <property type="project" value="TreeGrafter"/>
</dbReference>
<dbReference type="GO" id="GO:0006355">
    <property type="term" value="P:regulation of DNA-templated transcription"/>
    <property type="evidence" value="ECO:0007669"/>
    <property type="project" value="InterPro"/>
</dbReference>
<keyword evidence="2" id="KW-0902">Two-component regulatory system</keyword>
<dbReference type="CDD" id="cd00383">
    <property type="entry name" value="trans_reg_C"/>
    <property type="match status" value="1"/>
</dbReference>
<dbReference type="OrthoDB" id="9802426at2"/>
<feature type="DNA-binding region" description="OmpR/PhoB-type" evidence="7">
    <location>
        <begin position="125"/>
        <end position="222"/>
    </location>
</feature>
<protein>
    <submittedName>
        <fullName evidence="10">Response regulator transcription factor</fullName>
    </submittedName>
</protein>
<dbReference type="SMART" id="SM00448">
    <property type="entry name" value="REC"/>
    <property type="match status" value="1"/>
</dbReference>
<reference evidence="10 11" key="1">
    <citation type="submission" date="2019-01" db="EMBL/GenBank/DDBJ databases">
        <title>Geovibrio thiophilus DSM 11263, complete genome.</title>
        <authorList>
            <person name="Spring S."/>
            <person name="Bunk B."/>
            <person name="Sproer C."/>
        </authorList>
    </citation>
    <scope>NUCLEOTIDE SEQUENCE [LARGE SCALE GENOMIC DNA]</scope>
    <source>
        <strain evidence="10 11">DSM 11263</strain>
    </source>
</reference>
<dbReference type="PROSITE" id="PS50110">
    <property type="entry name" value="RESPONSE_REGULATORY"/>
    <property type="match status" value="1"/>
</dbReference>
<dbReference type="KEGG" id="gtl:EP073_03935"/>
<dbReference type="Pfam" id="PF00486">
    <property type="entry name" value="Trans_reg_C"/>
    <property type="match status" value="1"/>
</dbReference>
<keyword evidence="3" id="KW-0805">Transcription regulation</keyword>
<dbReference type="SMART" id="SM00862">
    <property type="entry name" value="Trans_reg_C"/>
    <property type="match status" value="1"/>
</dbReference>
<keyword evidence="5" id="KW-0804">Transcription</keyword>
<dbReference type="PANTHER" id="PTHR48111:SF22">
    <property type="entry name" value="REGULATOR OF RPOS"/>
    <property type="match status" value="1"/>
</dbReference>
<dbReference type="PROSITE" id="PS51755">
    <property type="entry name" value="OMPR_PHOB"/>
    <property type="match status" value="1"/>
</dbReference>
<evidence type="ECO:0000256" key="4">
    <source>
        <dbReference type="ARBA" id="ARBA00023125"/>
    </source>
</evidence>
<evidence type="ECO:0000256" key="7">
    <source>
        <dbReference type="PROSITE-ProRule" id="PRU01091"/>
    </source>
</evidence>
<keyword evidence="11" id="KW-1185">Reference proteome</keyword>
<dbReference type="PANTHER" id="PTHR48111">
    <property type="entry name" value="REGULATOR OF RPOS"/>
    <property type="match status" value="1"/>
</dbReference>
<dbReference type="GO" id="GO:0000976">
    <property type="term" value="F:transcription cis-regulatory region binding"/>
    <property type="evidence" value="ECO:0007669"/>
    <property type="project" value="TreeGrafter"/>
</dbReference>
<dbReference type="InterPro" id="IPR001789">
    <property type="entry name" value="Sig_transdc_resp-reg_receiver"/>
</dbReference>
<evidence type="ECO:0000256" key="2">
    <source>
        <dbReference type="ARBA" id="ARBA00023012"/>
    </source>
</evidence>
<evidence type="ECO:0000256" key="6">
    <source>
        <dbReference type="PROSITE-ProRule" id="PRU00169"/>
    </source>
</evidence>
<feature type="domain" description="OmpR/PhoB-type" evidence="9">
    <location>
        <begin position="125"/>
        <end position="222"/>
    </location>
</feature>
<evidence type="ECO:0000256" key="5">
    <source>
        <dbReference type="ARBA" id="ARBA00023163"/>
    </source>
</evidence>
<keyword evidence="4 7" id="KW-0238">DNA-binding</keyword>
<dbReference type="AlphaFoldDB" id="A0A410JWP3"/>
<dbReference type="GO" id="GO:0000156">
    <property type="term" value="F:phosphorelay response regulator activity"/>
    <property type="evidence" value="ECO:0007669"/>
    <property type="project" value="TreeGrafter"/>
</dbReference>
<dbReference type="InterPro" id="IPR001867">
    <property type="entry name" value="OmpR/PhoB-type_DNA-bd"/>
</dbReference>